<feature type="domain" description="HTH iclR-type" evidence="1">
    <location>
        <begin position="3"/>
        <end position="64"/>
    </location>
</feature>
<evidence type="ECO:0000313" key="2">
    <source>
        <dbReference type="EMBL" id="MCS2609229.1"/>
    </source>
</evidence>
<keyword evidence="3" id="KW-1185">Reference proteome</keyword>
<dbReference type="EMBL" id="JAJISC010000003">
    <property type="protein sequence ID" value="MCS2609229.1"/>
    <property type="molecule type" value="Genomic_DNA"/>
</dbReference>
<dbReference type="PANTHER" id="PTHR30136">
    <property type="entry name" value="HELIX-TURN-HELIX TRANSCRIPTIONAL REGULATOR, ICLR FAMILY"/>
    <property type="match status" value="1"/>
</dbReference>
<dbReference type="Proteomes" id="UP001165542">
    <property type="component" value="Unassembled WGS sequence"/>
</dbReference>
<dbReference type="InterPro" id="IPR036388">
    <property type="entry name" value="WH-like_DNA-bd_sf"/>
</dbReference>
<accession>A0ABT2EF38</accession>
<evidence type="ECO:0000259" key="1">
    <source>
        <dbReference type="PROSITE" id="PS51077"/>
    </source>
</evidence>
<sequence>MINQSISNAIRCLELLASSENPMGIREMGRILDMDPAKVTRIMKTLVELDLVSQSKKRKYTVGWGLNRLSALSIHNSKFYKSVITTLESVDTRLCTIAIGVLGGDKVVYLVHTGKSASVAQSIGNYDSIPASSSVIGIMLLSRKNDEEITDLIGAEEFALLRDEIEAARNSESYIKSYPFNEYRIARQLPDSNAVIALSNIRCKESELPEYVYFLSELIEKIKTE</sequence>
<dbReference type="RefSeq" id="WP_259035735.1">
    <property type="nucleotide sequence ID" value="NZ_JAJISC010000003.1"/>
</dbReference>
<dbReference type="Gene3D" id="1.10.10.10">
    <property type="entry name" value="Winged helix-like DNA-binding domain superfamily/Winged helix DNA-binding domain"/>
    <property type="match status" value="1"/>
</dbReference>
<dbReference type="Pfam" id="PF09339">
    <property type="entry name" value="HTH_IclR"/>
    <property type="match status" value="1"/>
</dbReference>
<dbReference type="InterPro" id="IPR005471">
    <property type="entry name" value="Tscrpt_reg_IclR_N"/>
</dbReference>
<gene>
    <name evidence="2" type="ORF">LLY24_07855</name>
</gene>
<proteinExistence type="predicted"/>
<dbReference type="InterPro" id="IPR050707">
    <property type="entry name" value="HTH_MetabolicPath_Reg"/>
</dbReference>
<reference evidence="2" key="1">
    <citation type="submission" date="2021-11" db="EMBL/GenBank/DDBJ databases">
        <title>Halomonas sp., isolated from a coastal aquaculture zone in Dongshan Bay.</title>
        <authorList>
            <person name="Lin W."/>
        </authorList>
    </citation>
    <scope>NUCLEOTIDE SEQUENCE</scope>
    <source>
        <strain evidence="2">Yzlin-01</strain>
    </source>
</reference>
<dbReference type="PROSITE" id="PS51077">
    <property type="entry name" value="HTH_ICLR"/>
    <property type="match status" value="1"/>
</dbReference>
<name>A0ABT2EF38_9GAMM</name>
<comment type="caution">
    <text evidence="2">The sequence shown here is derived from an EMBL/GenBank/DDBJ whole genome shotgun (WGS) entry which is preliminary data.</text>
</comment>
<organism evidence="2 3">
    <name type="scientific">Halomonas dongshanensis</name>
    <dbReference type="NCBI Taxonomy" id="2890835"/>
    <lineage>
        <taxon>Bacteria</taxon>
        <taxon>Pseudomonadati</taxon>
        <taxon>Pseudomonadota</taxon>
        <taxon>Gammaproteobacteria</taxon>
        <taxon>Oceanospirillales</taxon>
        <taxon>Halomonadaceae</taxon>
        <taxon>Halomonas</taxon>
    </lineage>
</organism>
<evidence type="ECO:0000313" key="3">
    <source>
        <dbReference type="Proteomes" id="UP001165542"/>
    </source>
</evidence>
<protein>
    <submittedName>
        <fullName evidence="2">Helix-turn-helix domain-containing protein</fullName>
    </submittedName>
</protein>
<dbReference type="InterPro" id="IPR036390">
    <property type="entry name" value="WH_DNA-bd_sf"/>
</dbReference>
<dbReference type="PANTHER" id="PTHR30136:SF34">
    <property type="entry name" value="TRANSCRIPTIONAL REGULATOR"/>
    <property type="match status" value="1"/>
</dbReference>
<dbReference type="SUPFAM" id="SSF46785">
    <property type="entry name" value="Winged helix' DNA-binding domain"/>
    <property type="match status" value="1"/>
</dbReference>